<sequence length="199" mass="22751">MLLGEIADIRAGLVLTRKKATIEYNVQATYKLLTLKNFNEDGSFNSEPFEEFHSNEKLEQHYFSAEGDVLIRLSHPNTAICVGKQHSGLLVPSYFAIIKVHHSEFLPEYIAWYLNSDTVKKELERSQSGSRIPSTNKNVLSAIPIPFITVAKQKAVIELFKLHQKEKALYQKLIEEKEQLFKVVSQQIVEEAFKEDKNG</sequence>
<dbReference type="EMBL" id="BJXX01000203">
    <property type="protein sequence ID" value="GEN36590.1"/>
    <property type="molecule type" value="Genomic_DNA"/>
</dbReference>
<proteinExistence type="predicted"/>
<dbReference type="Proteomes" id="UP000321157">
    <property type="component" value="Unassembled WGS sequence"/>
</dbReference>
<dbReference type="InterPro" id="IPR052021">
    <property type="entry name" value="Type-I_RS_S_subunit"/>
</dbReference>
<organism evidence="3 4">
    <name type="scientific">Aneurinibacillus danicus</name>
    <dbReference type="NCBI Taxonomy" id="267746"/>
    <lineage>
        <taxon>Bacteria</taxon>
        <taxon>Bacillati</taxon>
        <taxon>Bacillota</taxon>
        <taxon>Bacilli</taxon>
        <taxon>Bacillales</taxon>
        <taxon>Paenibacillaceae</taxon>
        <taxon>Aneurinibacillus group</taxon>
        <taxon>Aneurinibacillus</taxon>
    </lineage>
</organism>
<reference evidence="3 4" key="1">
    <citation type="submission" date="2019-07" db="EMBL/GenBank/DDBJ databases">
        <title>Whole genome shotgun sequence of Aneurinibacillus danicus NBRC 102444.</title>
        <authorList>
            <person name="Hosoyama A."/>
            <person name="Uohara A."/>
            <person name="Ohji S."/>
            <person name="Ichikawa N."/>
        </authorList>
    </citation>
    <scope>NUCLEOTIDE SEQUENCE [LARGE SCALE GENOMIC DNA]</scope>
    <source>
        <strain evidence="3 4">NBRC 102444</strain>
    </source>
</reference>
<dbReference type="Gene3D" id="3.90.220.20">
    <property type="entry name" value="DNA methylase specificity domains"/>
    <property type="match status" value="1"/>
</dbReference>
<name>A0A511VCH0_9BACL</name>
<dbReference type="PANTHER" id="PTHR30408:SF12">
    <property type="entry name" value="TYPE I RESTRICTION ENZYME MJAVIII SPECIFICITY SUBUNIT"/>
    <property type="match status" value="1"/>
</dbReference>
<comment type="caution">
    <text evidence="3">The sequence shown here is derived from an EMBL/GenBank/DDBJ whole genome shotgun (WGS) entry which is preliminary data.</text>
</comment>
<dbReference type="SUPFAM" id="SSF116734">
    <property type="entry name" value="DNA methylase specificity domain"/>
    <property type="match status" value="1"/>
</dbReference>
<dbReference type="PANTHER" id="PTHR30408">
    <property type="entry name" value="TYPE-1 RESTRICTION ENZYME ECOKI SPECIFICITY PROTEIN"/>
    <property type="match status" value="1"/>
</dbReference>
<dbReference type="GO" id="GO:0009307">
    <property type="term" value="P:DNA restriction-modification system"/>
    <property type="evidence" value="ECO:0007669"/>
    <property type="project" value="UniProtKB-KW"/>
</dbReference>
<protein>
    <recommendedName>
        <fullName evidence="5">Type I restriction modification DNA specificity domain-containing protein</fullName>
    </recommendedName>
</protein>
<evidence type="ECO:0008006" key="5">
    <source>
        <dbReference type="Google" id="ProtNLM"/>
    </source>
</evidence>
<keyword evidence="4" id="KW-1185">Reference proteome</keyword>
<dbReference type="CDD" id="cd16961">
    <property type="entry name" value="RMtype1_S_TRD-CR_like"/>
    <property type="match status" value="1"/>
</dbReference>
<keyword evidence="1" id="KW-0680">Restriction system</keyword>
<dbReference type="RefSeq" id="WP_146812227.1">
    <property type="nucleotide sequence ID" value="NZ_BJXX01000203.1"/>
</dbReference>
<evidence type="ECO:0000313" key="3">
    <source>
        <dbReference type="EMBL" id="GEN36590.1"/>
    </source>
</evidence>
<evidence type="ECO:0000256" key="1">
    <source>
        <dbReference type="ARBA" id="ARBA00022747"/>
    </source>
</evidence>
<dbReference type="InterPro" id="IPR044946">
    <property type="entry name" value="Restrct_endonuc_typeI_TRD_sf"/>
</dbReference>
<evidence type="ECO:0000313" key="4">
    <source>
        <dbReference type="Proteomes" id="UP000321157"/>
    </source>
</evidence>
<dbReference type="OrthoDB" id="5360691at2"/>
<evidence type="ECO:0000256" key="2">
    <source>
        <dbReference type="ARBA" id="ARBA00023125"/>
    </source>
</evidence>
<dbReference type="AlphaFoldDB" id="A0A511VCH0"/>
<accession>A0A511VCH0</accession>
<dbReference type="GO" id="GO:0003677">
    <property type="term" value="F:DNA binding"/>
    <property type="evidence" value="ECO:0007669"/>
    <property type="project" value="UniProtKB-KW"/>
</dbReference>
<keyword evidence="2" id="KW-0238">DNA-binding</keyword>
<gene>
    <name evidence="3" type="ORF">ADA01nite_40500</name>
</gene>